<evidence type="ECO:0000256" key="5">
    <source>
        <dbReference type="ARBA" id="ARBA00032897"/>
    </source>
</evidence>
<evidence type="ECO:0000256" key="6">
    <source>
        <dbReference type="ARBA" id="ARBA00048178"/>
    </source>
</evidence>
<dbReference type="EMBL" id="FZMO01000131">
    <property type="protein sequence ID" value="SNQ48026.1"/>
    <property type="molecule type" value="Genomic_DNA"/>
</dbReference>
<feature type="compositionally biased region" description="Pro residues" evidence="7">
    <location>
        <begin position="321"/>
        <end position="332"/>
    </location>
</feature>
<accession>A0A2I2KQW2</accession>
<keyword evidence="4" id="KW-0067">ATP-binding</keyword>
<proteinExistence type="inferred from homology"/>
<feature type="region of interest" description="Disordered" evidence="7">
    <location>
        <begin position="313"/>
        <end position="358"/>
    </location>
</feature>
<dbReference type="InterPro" id="IPR027417">
    <property type="entry name" value="P-loop_NTPase"/>
</dbReference>
<evidence type="ECO:0000256" key="7">
    <source>
        <dbReference type="SAM" id="MobiDB-lite"/>
    </source>
</evidence>
<evidence type="ECO:0000256" key="4">
    <source>
        <dbReference type="ARBA" id="ARBA00022840"/>
    </source>
</evidence>
<keyword evidence="3" id="KW-0547">Nucleotide-binding</keyword>
<evidence type="ECO:0000313" key="9">
    <source>
        <dbReference type="EMBL" id="SNQ48026.1"/>
    </source>
</evidence>
<feature type="domain" description="Zeta toxin" evidence="8">
    <location>
        <begin position="33"/>
        <end position="223"/>
    </location>
</feature>
<comment type="similarity">
    <text evidence="1">Belongs to the zeta toxin family.</text>
</comment>
<dbReference type="InterPro" id="IPR010488">
    <property type="entry name" value="Zeta_toxin_domain"/>
</dbReference>
<gene>
    <name evidence="9" type="ORF">FRACA_2160007</name>
</gene>
<dbReference type="AlphaFoldDB" id="A0A2I2KQW2"/>
<dbReference type="GO" id="GO:0016301">
    <property type="term" value="F:kinase activity"/>
    <property type="evidence" value="ECO:0007669"/>
    <property type="project" value="InterPro"/>
</dbReference>
<dbReference type="RefSeq" id="WP_165818357.1">
    <property type="nucleotide sequence ID" value="NZ_FZMO01000131.1"/>
</dbReference>
<sequence>MAEVDRTRYLLSDADNEEIFRAAIVPREYGGRPAQATPVVVFVAGQTGAGKTNTSLMARRALDQRGGAISIDLDVLKPYHPRYPALMAADDTTAGAYTSIDGRRWMEKAQEWAINERVDVIMESAMRLPDEFEQPARRFAAGGYRVEVLFLAVPAAWSRLGVLDRYWQQVATHGHGRPIDPAVHDASYAGIQREAQAIDAGTVPVDVTSVVLRGNAVIYHNSRQPDGSWREPPRAAEVVHTERTRLWTPQETARFTTAARQLHAHARTQDEREAVGAVVDLARPHLAHPWTSSTAPTADLLAEPGQTGRRLAEIRDRLASSPPPAQPVPNPDPLQSRPAHPDPAPDTGPDHNPEFGPR</sequence>
<dbReference type="EC" id="2.7.1.176" evidence="2"/>
<evidence type="ECO:0000256" key="2">
    <source>
        <dbReference type="ARBA" id="ARBA00011963"/>
    </source>
</evidence>
<evidence type="ECO:0000256" key="1">
    <source>
        <dbReference type="ARBA" id="ARBA00009104"/>
    </source>
</evidence>
<evidence type="ECO:0000313" key="10">
    <source>
        <dbReference type="Proteomes" id="UP000234331"/>
    </source>
</evidence>
<organism evidence="9 10">
    <name type="scientific">Frankia canadensis</name>
    <dbReference type="NCBI Taxonomy" id="1836972"/>
    <lineage>
        <taxon>Bacteria</taxon>
        <taxon>Bacillati</taxon>
        <taxon>Actinomycetota</taxon>
        <taxon>Actinomycetes</taxon>
        <taxon>Frankiales</taxon>
        <taxon>Frankiaceae</taxon>
        <taxon>Frankia</taxon>
    </lineage>
</organism>
<dbReference type="Proteomes" id="UP000234331">
    <property type="component" value="Unassembled WGS sequence"/>
</dbReference>
<dbReference type="SUPFAM" id="SSF52540">
    <property type="entry name" value="P-loop containing nucleoside triphosphate hydrolases"/>
    <property type="match status" value="1"/>
</dbReference>
<evidence type="ECO:0000256" key="3">
    <source>
        <dbReference type="ARBA" id="ARBA00022741"/>
    </source>
</evidence>
<keyword evidence="10" id="KW-1185">Reference proteome</keyword>
<dbReference type="Gene3D" id="3.40.50.300">
    <property type="entry name" value="P-loop containing nucleotide triphosphate hydrolases"/>
    <property type="match status" value="1"/>
</dbReference>
<feature type="compositionally biased region" description="Basic and acidic residues" evidence="7">
    <location>
        <begin position="348"/>
        <end position="358"/>
    </location>
</feature>
<dbReference type="GO" id="GO:0005524">
    <property type="term" value="F:ATP binding"/>
    <property type="evidence" value="ECO:0007669"/>
    <property type="project" value="UniProtKB-KW"/>
</dbReference>
<evidence type="ECO:0000259" key="8">
    <source>
        <dbReference type="Pfam" id="PF06414"/>
    </source>
</evidence>
<protein>
    <recommendedName>
        <fullName evidence="5">UDP-N-acetylglucosamine kinase</fullName>
        <ecNumber evidence="2">2.7.1.176</ecNumber>
    </recommendedName>
    <alternativeName>
        <fullName evidence="5">UDP-N-acetylglucosamine kinase</fullName>
    </alternativeName>
</protein>
<reference evidence="9 10" key="1">
    <citation type="submission" date="2017-06" db="EMBL/GenBank/DDBJ databases">
        <authorList>
            <person name="Kim H.J."/>
            <person name="Triplett B.A."/>
        </authorList>
    </citation>
    <scope>NUCLEOTIDE SEQUENCE [LARGE SCALE GENOMIC DNA]</scope>
    <source>
        <strain evidence="9">FRACA_ARgP5</strain>
    </source>
</reference>
<name>A0A2I2KQW2_9ACTN</name>
<comment type="catalytic activity">
    <reaction evidence="6">
        <text>UDP-N-acetyl-alpha-D-glucosamine + ATP = UDP-N-acetyl-alpha-D-glucosamine 3'-phosphate + ADP + H(+)</text>
        <dbReference type="Rhea" id="RHEA:32671"/>
        <dbReference type="ChEBI" id="CHEBI:15378"/>
        <dbReference type="ChEBI" id="CHEBI:30616"/>
        <dbReference type="ChEBI" id="CHEBI:57705"/>
        <dbReference type="ChEBI" id="CHEBI:64353"/>
        <dbReference type="ChEBI" id="CHEBI:456216"/>
        <dbReference type="EC" id="2.7.1.176"/>
    </reaction>
</comment>
<dbReference type="Pfam" id="PF06414">
    <property type="entry name" value="Zeta_toxin"/>
    <property type="match status" value="1"/>
</dbReference>